<dbReference type="Proteomes" id="UP000663872">
    <property type="component" value="Unassembled WGS sequence"/>
</dbReference>
<dbReference type="EMBL" id="CAJNYT010003893">
    <property type="protein sequence ID" value="CAF3611083.1"/>
    <property type="molecule type" value="Genomic_DNA"/>
</dbReference>
<dbReference type="AlphaFoldDB" id="A0A818NQB1"/>
<comment type="caution">
    <text evidence="1">The sequence shown here is derived from an EMBL/GenBank/DDBJ whole genome shotgun (WGS) entry which is preliminary data.</text>
</comment>
<name>A0A818NQB1_9BILA</name>
<sequence>MTPPCCCLIVGATIAGLALLGGLLATIIFIITSTTSTATTSTTTTTTSTACGTANTACTSCTSSCSSGLMLLLSQSNSSAWGAGGTGFTTYQYYWIAPSTTTATIQFQFFTTSSGNFWDIDNVSIKDSTGVEKITNGGFISKASWNETCSMSGCASIQNYGPSLSPDYWINCISTSNYYSVSQIFTTVPCAAYNVSFDIARYKTNTNTANAYIYIY</sequence>
<accession>A0A818NQB1</accession>
<proteinExistence type="predicted"/>
<protein>
    <submittedName>
        <fullName evidence="1">Uncharacterized protein</fullName>
    </submittedName>
</protein>
<organism evidence="1 2">
    <name type="scientific">Rotaria socialis</name>
    <dbReference type="NCBI Taxonomy" id="392032"/>
    <lineage>
        <taxon>Eukaryota</taxon>
        <taxon>Metazoa</taxon>
        <taxon>Spiralia</taxon>
        <taxon>Gnathifera</taxon>
        <taxon>Rotifera</taxon>
        <taxon>Eurotatoria</taxon>
        <taxon>Bdelloidea</taxon>
        <taxon>Philodinida</taxon>
        <taxon>Philodinidae</taxon>
        <taxon>Rotaria</taxon>
    </lineage>
</organism>
<evidence type="ECO:0000313" key="2">
    <source>
        <dbReference type="Proteomes" id="UP000663872"/>
    </source>
</evidence>
<evidence type="ECO:0000313" key="1">
    <source>
        <dbReference type="EMBL" id="CAF3611083.1"/>
    </source>
</evidence>
<gene>
    <name evidence="1" type="ORF">GRG538_LOCUS23179</name>
</gene>
<reference evidence="1" key="1">
    <citation type="submission" date="2021-02" db="EMBL/GenBank/DDBJ databases">
        <authorList>
            <person name="Nowell W R."/>
        </authorList>
    </citation>
    <scope>NUCLEOTIDE SEQUENCE</scope>
</reference>